<dbReference type="Proteomes" id="UP000835052">
    <property type="component" value="Unassembled WGS sequence"/>
</dbReference>
<protein>
    <recommendedName>
        <fullName evidence="3">Ground-like domain-containing protein</fullName>
    </recommendedName>
</protein>
<feature type="domain" description="Ground-like" evidence="3">
    <location>
        <begin position="110"/>
        <end position="188"/>
    </location>
</feature>
<reference evidence="4" key="1">
    <citation type="submission" date="2020-10" db="EMBL/GenBank/DDBJ databases">
        <authorList>
            <person name="Kikuchi T."/>
        </authorList>
    </citation>
    <scope>NUCLEOTIDE SEQUENCE</scope>
    <source>
        <strain evidence="4">NKZ352</strain>
    </source>
</reference>
<accession>A0A8S1H382</accession>
<organism evidence="4 5">
    <name type="scientific">Caenorhabditis auriculariae</name>
    <dbReference type="NCBI Taxonomy" id="2777116"/>
    <lineage>
        <taxon>Eukaryota</taxon>
        <taxon>Metazoa</taxon>
        <taxon>Ecdysozoa</taxon>
        <taxon>Nematoda</taxon>
        <taxon>Chromadorea</taxon>
        <taxon>Rhabditida</taxon>
        <taxon>Rhabditina</taxon>
        <taxon>Rhabditomorpha</taxon>
        <taxon>Rhabditoidea</taxon>
        <taxon>Rhabditidae</taxon>
        <taxon>Peloderinae</taxon>
        <taxon>Caenorhabditis</taxon>
    </lineage>
</organism>
<sequence length="229" mass="25410">MFRLFTVLSLFSFDSLVFAWFFNLNCMNSPQSPCFTQQRPQLQAPPYYVPPAPMYAVAPNSYVLPPSGYALPPAYVTPPPAYVTPPPAYVTPPPVYVTPPPPKCFLNDQGFKCCNRQLDALIRDQIAFTQERCNMQHLTNSVQNAAQGVFGRTFEGIVGGSGVTSKTYYTGELQCQRRTPSGKSVLMYGSAVSYTLGPNGSRPMTPEEEAERNYPASWQHMDPYDHAGL</sequence>
<keyword evidence="2" id="KW-0732">Signal</keyword>
<proteinExistence type="predicted"/>
<evidence type="ECO:0000259" key="3">
    <source>
        <dbReference type="Pfam" id="PF04155"/>
    </source>
</evidence>
<feature type="chain" id="PRO_5035898481" description="Ground-like domain-containing protein" evidence="2">
    <location>
        <begin position="20"/>
        <end position="229"/>
    </location>
</feature>
<feature type="region of interest" description="Disordered" evidence="1">
    <location>
        <begin position="197"/>
        <end position="229"/>
    </location>
</feature>
<evidence type="ECO:0000313" key="4">
    <source>
        <dbReference type="EMBL" id="CAD6189663.1"/>
    </source>
</evidence>
<dbReference type="InterPro" id="IPR007284">
    <property type="entry name" value="Ground-like_dom"/>
</dbReference>
<comment type="caution">
    <text evidence="4">The sequence shown here is derived from an EMBL/GenBank/DDBJ whole genome shotgun (WGS) entry which is preliminary data.</text>
</comment>
<dbReference type="PANTHER" id="PTHR31967:SF16">
    <property type="entry name" value="GROUND-LIKE DOMAIN-CONTAINING PROTEIN"/>
    <property type="match status" value="1"/>
</dbReference>
<feature type="signal peptide" evidence="2">
    <location>
        <begin position="1"/>
        <end position="19"/>
    </location>
</feature>
<gene>
    <name evidence="4" type="ORF">CAUJ_LOCUS5582</name>
</gene>
<evidence type="ECO:0000256" key="2">
    <source>
        <dbReference type="SAM" id="SignalP"/>
    </source>
</evidence>
<name>A0A8S1H382_9PELO</name>
<evidence type="ECO:0000313" key="5">
    <source>
        <dbReference type="Proteomes" id="UP000835052"/>
    </source>
</evidence>
<evidence type="ECO:0000256" key="1">
    <source>
        <dbReference type="SAM" id="MobiDB-lite"/>
    </source>
</evidence>
<dbReference type="OrthoDB" id="5831900at2759"/>
<dbReference type="EMBL" id="CAJGYM010000011">
    <property type="protein sequence ID" value="CAD6189663.1"/>
    <property type="molecule type" value="Genomic_DNA"/>
</dbReference>
<dbReference type="Pfam" id="PF04155">
    <property type="entry name" value="Ground-like"/>
    <property type="match status" value="1"/>
</dbReference>
<dbReference type="AlphaFoldDB" id="A0A8S1H382"/>
<dbReference type="PANTHER" id="PTHR31967">
    <property type="entry name" value="GROUNDHOG (HEDGEHOG-LIKE FAMILY)-RELATED"/>
    <property type="match status" value="1"/>
</dbReference>
<keyword evidence="5" id="KW-1185">Reference proteome</keyword>